<proteinExistence type="predicted"/>
<protein>
    <submittedName>
        <fullName evidence="2">Uncharacterized protein</fullName>
    </submittedName>
</protein>
<accession>A0ABR5A101</accession>
<keyword evidence="3" id="KW-1185">Reference proteome</keyword>
<evidence type="ECO:0000313" key="3">
    <source>
        <dbReference type="Proteomes" id="UP000054526"/>
    </source>
</evidence>
<comment type="caution">
    <text evidence="2">The sequence shown here is derived from an EMBL/GenBank/DDBJ whole genome shotgun (WGS) entry which is preliminary data.</text>
</comment>
<feature type="transmembrane region" description="Helical" evidence="1">
    <location>
        <begin position="109"/>
        <end position="128"/>
    </location>
</feature>
<feature type="transmembrane region" description="Helical" evidence="1">
    <location>
        <begin position="7"/>
        <end position="29"/>
    </location>
</feature>
<feature type="transmembrane region" description="Helical" evidence="1">
    <location>
        <begin position="49"/>
        <end position="68"/>
    </location>
</feature>
<dbReference type="Proteomes" id="UP000054526">
    <property type="component" value="Unassembled WGS sequence"/>
</dbReference>
<feature type="transmembrane region" description="Helical" evidence="1">
    <location>
        <begin position="80"/>
        <end position="103"/>
    </location>
</feature>
<organism evidence="2 3">
    <name type="scientific">Cohnella kolymensis</name>
    <dbReference type="NCBI Taxonomy" id="1590652"/>
    <lineage>
        <taxon>Bacteria</taxon>
        <taxon>Bacillati</taxon>
        <taxon>Bacillota</taxon>
        <taxon>Bacilli</taxon>
        <taxon>Bacillales</taxon>
        <taxon>Paenibacillaceae</taxon>
        <taxon>Cohnella</taxon>
    </lineage>
</organism>
<keyword evidence="1" id="KW-1133">Transmembrane helix</keyword>
<sequence length="136" mass="15636">MIHPKINIFFLLISFFVALYMIFVLAPFAEKKGFLNENELPQQEEVIKYILLCLPVVISYIVLASIYIRKITFLRSLNYPFYIANIYIGLCLSIIVMGGAILWVMIPTIIIPLLALPVSFFTGLIKDIKYLNKPDM</sequence>
<reference evidence="2 3" key="1">
    <citation type="submission" date="2014-12" db="EMBL/GenBank/DDBJ databases">
        <title>Draft genome sequence of Cohnella kolymensis strain B-2846.</title>
        <authorList>
            <person name="Karlyshev A.V."/>
            <person name="Kudryashova E.B."/>
        </authorList>
    </citation>
    <scope>NUCLEOTIDE SEQUENCE [LARGE SCALE GENOMIC DNA]</scope>
    <source>
        <strain evidence="2 3">VKM B-2846</strain>
    </source>
</reference>
<keyword evidence="1" id="KW-0472">Membrane</keyword>
<keyword evidence="1" id="KW-0812">Transmembrane</keyword>
<gene>
    <name evidence="2" type="ORF">SD71_21640</name>
</gene>
<name>A0ABR5A101_9BACL</name>
<evidence type="ECO:0000313" key="2">
    <source>
        <dbReference type="EMBL" id="KIL34240.1"/>
    </source>
</evidence>
<dbReference type="EMBL" id="JXAL01000034">
    <property type="protein sequence ID" value="KIL34240.1"/>
    <property type="molecule type" value="Genomic_DNA"/>
</dbReference>
<evidence type="ECO:0000256" key="1">
    <source>
        <dbReference type="SAM" id="Phobius"/>
    </source>
</evidence>